<comment type="subunit">
    <text evidence="2">Homodimer.</text>
</comment>
<proteinExistence type="inferred from homology"/>
<evidence type="ECO:0000313" key="5">
    <source>
        <dbReference type="EMBL" id="MDT9593453.1"/>
    </source>
</evidence>
<comment type="function">
    <text evidence="2">Binds to DNA and alters its conformation. May be involved in regulation of gene expression, nucleoid organization and DNA protection.</text>
</comment>
<dbReference type="PANTHER" id="PTHR33449:SF1">
    <property type="entry name" value="NUCLEOID-ASSOCIATED PROTEIN YBAB"/>
    <property type="match status" value="1"/>
</dbReference>
<evidence type="ECO:0000256" key="3">
    <source>
        <dbReference type="SAM" id="Coils"/>
    </source>
</evidence>
<comment type="caution">
    <text evidence="5">The sequence shown here is derived from an EMBL/GenBank/DDBJ whole genome shotgun (WGS) entry which is preliminary data.</text>
</comment>
<gene>
    <name evidence="5" type="ORF">RDV89_10280</name>
</gene>
<dbReference type="Gene3D" id="3.30.1310.10">
    <property type="entry name" value="Nucleoid-associated protein YbaB-like domain"/>
    <property type="match status" value="1"/>
</dbReference>
<keyword evidence="1 2" id="KW-0238">DNA-binding</keyword>
<feature type="region of interest" description="Disordered" evidence="4">
    <location>
        <begin position="123"/>
        <end position="142"/>
    </location>
</feature>
<keyword evidence="3" id="KW-0175">Coiled coil</keyword>
<accession>A0ABU3PW54</accession>
<dbReference type="Pfam" id="PF02575">
    <property type="entry name" value="YbaB_DNA_bd"/>
    <property type="match status" value="1"/>
</dbReference>
<comment type="subcellular location">
    <subcellularLocation>
        <location evidence="2">Cytoplasm</location>
        <location evidence="2">Nucleoid</location>
    </subcellularLocation>
</comment>
<dbReference type="EMBL" id="JAVYII010000004">
    <property type="protein sequence ID" value="MDT9593453.1"/>
    <property type="molecule type" value="Genomic_DNA"/>
</dbReference>
<dbReference type="InterPro" id="IPR036894">
    <property type="entry name" value="YbaB-like_sf"/>
</dbReference>
<evidence type="ECO:0000313" key="6">
    <source>
        <dbReference type="Proteomes" id="UP001268542"/>
    </source>
</evidence>
<evidence type="ECO:0000256" key="1">
    <source>
        <dbReference type="ARBA" id="ARBA00023125"/>
    </source>
</evidence>
<dbReference type="HAMAP" id="MF_00274">
    <property type="entry name" value="DNA_YbaB_EbfC"/>
    <property type="match status" value="1"/>
</dbReference>
<sequence>MTQNPFDPAAGGGNPLGGLDMGALLQQAQAMQEQLVSAQAELEQTEVDGRSGGITVTVSGSGELKGVTIPVGSFDGADAESVADLGDLVVAAYRDARAEADKLAAEKLGPLAGGLGGLGGEGFGGPGEGGLPGLPGGGKLGF</sequence>
<keyword evidence="6" id="KW-1185">Reference proteome</keyword>
<comment type="similarity">
    <text evidence="2">Belongs to the YbaB/EbfC family.</text>
</comment>
<dbReference type="RefSeq" id="WP_315732949.1">
    <property type="nucleotide sequence ID" value="NZ_JAVYII010000004.1"/>
</dbReference>
<name>A0ABU3PW54_9ACTN</name>
<dbReference type="SUPFAM" id="SSF82607">
    <property type="entry name" value="YbaB-like"/>
    <property type="match status" value="1"/>
</dbReference>
<evidence type="ECO:0000256" key="2">
    <source>
        <dbReference type="HAMAP-Rule" id="MF_00274"/>
    </source>
</evidence>
<feature type="coiled-coil region" evidence="3">
    <location>
        <begin position="21"/>
        <end position="48"/>
    </location>
</feature>
<protein>
    <recommendedName>
        <fullName evidence="2">Nucleoid-associated protein RDV89_10280</fullName>
    </recommendedName>
</protein>
<organism evidence="5 6">
    <name type="scientific">Nocardioides imazamoxiresistens</name>
    <dbReference type="NCBI Taxonomy" id="3231893"/>
    <lineage>
        <taxon>Bacteria</taxon>
        <taxon>Bacillati</taxon>
        <taxon>Actinomycetota</taxon>
        <taxon>Actinomycetes</taxon>
        <taxon>Propionibacteriales</taxon>
        <taxon>Nocardioidaceae</taxon>
        <taxon>Nocardioides</taxon>
    </lineage>
</organism>
<dbReference type="InterPro" id="IPR004401">
    <property type="entry name" value="YbaB/EbfC"/>
</dbReference>
<dbReference type="PANTHER" id="PTHR33449">
    <property type="entry name" value="NUCLEOID-ASSOCIATED PROTEIN YBAB"/>
    <property type="match status" value="1"/>
</dbReference>
<evidence type="ECO:0000256" key="4">
    <source>
        <dbReference type="SAM" id="MobiDB-lite"/>
    </source>
</evidence>
<reference evidence="5 6" key="1">
    <citation type="submission" date="2023-08" db="EMBL/GenBank/DDBJ databases">
        <title>Nocardioides seae sp. nov., a bacterium isolated from a soil.</title>
        <authorList>
            <person name="Wang X."/>
        </authorList>
    </citation>
    <scope>NUCLEOTIDE SEQUENCE [LARGE SCALE GENOMIC DNA]</scope>
    <source>
        <strain evidence="5 6">YZH12</strain>
    </source>
</reference>
<keyword evidence="2" id="KW-0963">Cytoplasm</keyword>
<dbReference type="Proteomes" id="UP001268542">
    <property type="component" value="Unassembled WGS sequence"/>
</dbReference>